<dbReference type="CDD" id="cd00093">
    <property type="entry name" value="HTH_XRE"/>
    <property type="match status" value="1"/>
</dbReference>
<protein>
    <submittedName>
        <fullName evidence="3">Helix-turn-helix transcriptional regulator</fullName>
    </submittedName>
</protein>
<proteinExistence type="predicted"/>
<organism evidence="3 4">
    <name type="scientific">Polaribacter cellanae</name>
    <dbReference type="NCBI Taxonomy" id="2818493"/>
    <lineage>
        <taxon>Bacteria</taxon>
        <taxon>Pseudomonadati</taxon>
        <taxon>Bacteroidota</taxon>
        <taxon>Flavobacteriia</taxon>
        <taxon>Flavobacteriales</taxon>
        <taxon>Flavobacteriaceae</taxon>
    </lineage>
</organism>
<evidence type="ECO:0000313" key="4">
    <source>
        <dbReference type="Proteomes" id="UP000663920"/>
    </source>
</evidence>
<gene>
    <name evidence="3" type="ORF">J3359_16740</name>
</gene>
<dbReference type="GO" id="GO:0003677">
    <property type="term" value="F:DNA binding"/>
    <property type="evidence" value="ECO:0007669"/>
    <property type="project" value="UniProtKB-KW"/>
</dbReference>
<keyword evidence="1" id="KW-0238">DNA-binding</keyword>
<keyword evidence="4" id="KW-1185">Reference proteome</keyword>
<accession>A0A975H6H1</accession>
<dbReference type="KEGG" id="pcea:J3359_16740"/>
<dbReference type="PANTHER" id="PTHR46558">
    <property type="entry name" value="TRACRIPTIONAL REGULATORY PROTEIN-RELATED-RELATED"/>
    <property type="match status" value="1"/>
</dbReference>
<feature type="domain" description="HTH cro/C1-type" evidence="2">
    <location>
        <begin position="9"/>
        <end position="63"/>
    </location>
</feature>
<dbReference type="RefSeq" id="WP_208078232.1">
    <property type="nucleotide sequence ID" value="NZ_CP071869.1"/>
</dbReference>
<evidence type="ECO:0000256" key="1">
    <source>
        <dbReference type="ARBA" id="ARBA00023125"/>
    </source>
</evidence>
<dbReference type="PANTHER" id="PTHR46558:SF4">
    <property type="entry name" value="DNA-BIDING PHAGE PROTEIN"/>
    <property type="match status" value="1"/>
</dbReference>
<dbReference type="Gene3D" id="1.10.260.40">
    <property type="entry name" value="lambda repressor-like DNA-binding domains"/>
    <property type="match status" value="1"/>
</dbReference>
<dbReference type="InterPro" id="IPR001387">
    <property type="entry name" value="Cro/C1-type_HTH"/>
</dbReference>
<dbReference type="SMART" id="SM00530">
    <property type="entry name" value="HTH_XRE"/>
    <property type="match status" value="1"/>
</dbReference>
<dbReference type="AlphaFoldDB" id="A0A975H6H1"/>
<evidence type="ECO:0000259" key="2">
    <source>
        <dbReference type="PROSITE" id="PS50943"/>
    </source>
</evidence>
<evidence type="ECO:0000313" key="3">
    <source>
        <dbReference type="EMBL" id="QTE22427.1"/>
    </source>
</evidence>
<dbReference type="PROSITE" id="PS50943">
    <property type="entry name" value="HTH_CROC1"/>
    <property type="match status" value="1"/>
</dbReference>
<dbReference type="Pfam" id="PF12844">
    <property type="entry name" value="HTH_19"/>
    <property type="match status" value="1"/>
</dbReference>
<dbReference type="EMBL" id="CP071869">
    <property type="protein sequence ID" value="QTE22427.1"/>
    <property type="molecule type" value="Genomic_DNA"/>
</dbReference>
<reference evidence="3 4" key="1">
    <citation type="submission" date="2021-03" db="EMBL/GenBank/DDBJ databases">
        <title>Complete genome of Polaribacter_sp.SM13.</title>
        <authorList>
            <person name="Jeong S.W."/>
            <person name="Bae J.W."/>
        </authorList>
    </citation>
    <scope>NUCLEOTIDE SEQUENCE [LARGE SCALE GENOMIC DNA]</scope>
    <source>
        <strain evidence="3 4">SM13</strain>
    </source>
</reference>
<dbReference type="InterPro" id="IPR010982">
    <property type="entry name" value="Lambda_DNA-bd_dom_sf"/>
</dbReference>
<sequence>MNLLVAKKLKKLRIQKGFSQEKVADYLQISQSAYNRIEHGTCHSWVNYINAICNLYNIKPEDLLKREEVTDPLNSNVAKENFCTSCDIKLIEQYELRLKEKDAYIVLLEKMISNYK</sequence>
<dbReference type="Proteomes" id="UP000663920">
    <property type="component" value="Chromosome"/>
</dbReference>
<dbReference type="SUPFAM" id="SSF47413">
    <property type="entry name" value="lambda repressor-like DNA-binding domains"/>
    <property type="match status" value="1"/>
</dbReference>
<name>A0A975H6H1_9FLAO</name>